<evidence type="ECO:0000256" key="2">
    <source>
        <dbReference type="ARBA" id="ARBA00022679"/>
    </source>
</evidence>
<comment type="similarity">
    <text evidence="1 4">Belongs to the transferase hexapeptide repeat family.</text>
</comment>
<keyword evidence="2 4" id="KW-0808">Transferase</keyword>
<keyword evidence="5" id="KW-0812">Transmembrane</keyword>
<evidence type="ECO:0000313" key="7">
    <source>
        <dbReference type="Proteomes" id="UP000763088"/>
    </source>
</evidence>
<dbReference type="SUPFAM" id="SSF51161">
    <property type="entry name" value="Trimeric LpxA-like enzymes"/>
    <property type="match status" value="1"/>
</dbReference>
<proteinExistence type="inferred from homology"/>
<gene>
    <name evidence="6" type="ORF">E7102_02670</name>
</gene>
<dbReference type="PIRSF" id="PIRSF000441">
    <property type="entry name" value="CysE"/>
    <property type="match status" value="1"/>
</dbReference>
<dbReference type="AlphaFoldDB" id="A0A928GFV8"/>
<evidence type="ECO:0000256" key="5">
    <source>
        <dbReference type="SAM" id="Phobius"/>
    </source>
</evidence>
<feature type="transmembrane region" description="Helical" evidence="5">
    <location>
        <begin position="50"/>
        <end position="71"/>
    </location>
</feature>
<evidence type="ECO:0000313" key="6">
    <source>
        <dbReference type="EMBL" id="MBE6265367.1"/>
    </source>
</evidence>
<protein>
    <recommendedName>
        <fullName evidence="4">Serine acetyltransferase</fullName>
        <ecNumber evidence="4">2.3.1.30</ecNumber>
    </recommendedName>
</protein>
<sequence>MSFLKKDLERYYNVVFHRFEWNEPSYIVVILYRTARAVRFMPKWLFPLKLVLNILIVPLYAFFSILLGISIPRGAEIGPGLRIFHFGTIVINPKAIIGKNFSIHHGCTIGVKSSYFDQAVIGDNVTMGAGSKILGNVKIGNNVTVGANAVVLTDVPDNSVAVGIPAKIYPKKNKEYDINKGPFN</sequence>
<dbReference type="InterPro" id="IPR011004">
    <property type="entry name" value="Trimer_LpxA-like_sf"/>
</dbReference>
<keyword evidence="5" id="KW-1133">Transmembrane helix</keyword>
<dbReference type="Pfam" id="PF00132">
    <property type="entry name" value="Hexapep"/>
    <property type="match status" value="1"/>
</dbReference>
<dbReference type="GO" id="GO:0009001">
    <property type="term" value="F:serine O-acetyltransferase activity"/>
    <property type="evidence" value="ECO:0007669"/>
    <property type="project" value="UniProtKB-EC"/>
</dbReference>
<keyword evidence="3 4" id="KW-0012">Acyltransferase</keyword>
<comment type="catalytic activity">
    <reaction evidence="4">
        <text>L-serine + acetyl-CoA = O-acetyl-L-serine + CoA</text>
        <dbReference type="Rhea" id="RHEA:24560"/>
        <dbReference type="ChEBI" id="CHEBI:33384"/>
        <dbReference type="ChEBI" id="CHEBI:57287"/>
        <dbReference type="ChEBI" id="CHEBI:57288"/>
        <dbReference type="ChEBI" id="CHEBI:58340"/>
        <dbReference type="EC" id="2.3.1.30"/>
    </reaction>
</comment>
<keyword evidence="5" id="KW-0472">Membrane</keyword>
<dbReference type="InterPro" id="IPR045304">
    <property type="entry name" value="LbH_SAT"/>
</dbReference>
<dbReference type="PANTHER" id="PTHR42811">
    <property type="entry name" value="SERINE ACETYLTRANSFERASE"/>
    <property type="match status" value="1"/>
</dbReference>
<comment type="caution">
    <text evidence="6">The sequence shown here is derived from an EMBL/GenBank/DDBJ whole genome shotgun (WGS) entry which is preliminary data.</text>
</comment>
<dbReference type="CDD" id="cd03354">
    <property type="entry name" value="LbH_SAT"/>
    <property type="match status" value="1"/>
</dbReference>
<evidence type="ECO:0000256" key="3">
    <source>
        <dbReference type="ARBA" id="ARBA00023315"/>
    </source>
</evidence>
<organism evidence="6 7">
    <name type="scientific">Xylanibacter ruminicola</name>
    <name type="common">Prevotella ruminicola</name>
    <dbReference type="NCBI Taxonomy" id="839"/>
    <lineage>
        <taxon>Bacteria</taxon>
        <taxon>Pseudomonadati</taxon>
        <taxon>Bacteroidota</taxon>
        <taxon>Bacteroidia</taxon>
        <taxon>Bacteroidales</taxon>
        <taxon>Prevotellaceae</taxon>
        <taxon>Xylanibacter</taxon>
    </lineage>
</organism>
<name>A0A928GFV8_XYLRU</name>
<dbReference type="Gene3D" id="2.160.10.10">
    <property type="entry name" value="Hexapeptide repeat proteins"/>
    <property type="match status" value="1"/>
</dbReference>
<evidence type="ECO:0000256" key="4">
    <source>
        <dbReference type="PIRNR" id="PIRNR000441"/>
    </source>
</evidence>
<dbReference type="EC" id="2.3.1.30" evidence="4"/>
<dbReference type="EMBL" id="SUYD01000002">
    <property type="protein sequence ID" value="MBE6265367.1"/>
    <property type="molecule type" value="Genomic_DNA"/>
</dbReference>
<reference evidence="6" key="1">
    <citation type="submission" date="2019-04" db="EMBL/GenBank/DDBJ databases">
        <title>Evolution of Biomass-Degrading Anaerobic Consortia Revealed by Metagenomics.</title>
        <authorList>
            <person name="Peng X."/>
        </authorList>
    </citation>
    <scope>NUCLEOTIDE SEQUENCE</scope>
    <source>
        <strain evidence="6">SIG141</strain>
    </source>
</reference>
<dbReference type="InterPro" id="IPR001451">
    <property type="entry name" value="Hexapep"/>
</dbReference>
<evidence type="ECO:0000256" key="1">
    <source>
        <dbReference type="ARBA" id="ARBA00007274"/>
    </source>
</evidence>
<dbReference type="GO" id="GO:0006535">
    <property type="term" value="P:cysteine biosynthetic process from serine"/>
    <property type="evidence" value="ECO:0007669"/>
    <property type="project" value="InterPro"/>
</dbReference>
<dbReference type="Proteomes" id="UP000763088">
    <property type="component" value="Unassembled WGS sequence"/>
</dbReference>
<dbReference type="GO" id="GO:0005737">
    <property type="term" value="C:cytoplasm"/>
    <property type="evidence" value="ECO:0007669"/>
    <property type="project" value="InterPro"/>
</dbReference>
<dbReference type="InterPro" id="IPR005881">
    <property type="entry name" value="Ser_O-AcTrfase"/>
</dbReference>
<accession>A0A928GFV8</accession>